<feature type="non-terminal residue" evidence="1">
    <location>
        <position position="87"/>
    </location>
</feature>
<proteinExistence type="predicted"/>
<reference evidence="1" key="1">
    <citation type="journal article" date="2014" name="Front. Microbiol.">
        <title>High frequency of phylogenetically diverse reductive dehalogenase-homologous genes in deep subseafloor sedimentary metagenomes.</title>
        <authorList>
            <person name="Kawai M."/>
            <person name="Futagami T."/>
            <person name="Toyoda A."/>
            <person name="Takaki Y."/>
            <person name="Nishi S."/>
            <person name="Hori S."/>
            <person name="Arai W."/>
            <person name="Tsubouchi T."/>
            <person name="Morono Y."/>
            <person name="Uchiyama I."/>
            <person name="Ito T."/>
            <person name="Fujiyama A."/>
            <person name="Inagaki F."/>
            <person name="Takami H."/>
        </authorList>
    </citation>
    <scope>NUCLEOTIDE SEQUENCE</scope>
    <source>
        <strain evidence="1">Expedition CK06-06</strain>
    </source>
</reference>
<dbReference type="AlphaFoldDB" id="X1KHP3"/>
<comment type="caution">
    <text evidence="1">The sequence shown here is derived from an EMBL/GenBank/DDBJ whole genome shotgun (WGS) entry which is preliminary data.</text>
</comment>
<organism evidence="1">
    <name type="scientific">marine sediment metagenome</name>
    <dbReference type="NCBI Taxonomy" id="412755"/>
    <lineage>
        <taxon>unclassified sequences</taxon>
        <taxon>metagenomes</taxon>
        <taxon>ecological metagenomes</taxon>
    </lineage>
</organism>
<protein>
    <submittedName>
        <fullName evidence="1">Uncharacterized protein</fullName>
    </submittedName>
</protein>
<evidence type="ECO:0000313" key="1">
    <source>
        <dbReference type="EMBL" id="GAH93135.1"/>
    </source>
</evidence>
<name>X1KHP3_9ZZZZ</name>
<accession>X1KHP3</accession>
<dbReference type="EMBL" id="BARU01048077">
    <property type="protein sequence ID" value="GAH93135.1"/>
    <property type="molecule type" value="Genomic_DNA"/>
</dbReference>
<feature type="non-terminal residue" evidence="1">
    <location>
        <position position="1"/>
    </location>
</feature>
<sequence>YIVLRPLQYKDIKTMAIISKITDELKAQHKGKLDFYMLRRILPVVRSWPKRRKTPFRPRELEAQGVFGFLSKSTTFIQDKVREAWIV</sequence>
<gene>
    <name evidence="1" type="ORF">S03H2_71671</name>
</gene>